<evidence type="ECO:0000313" key="2">
    <source>
        <dbReference type="EMBL" id="MBK0400674.1"/>
    </source>
</evidence>
<evidence type="ECO:0000256" key="1">
    <source>
        <dbReference type="SAM" id="SignalP"/>
    </source>
</evidence>
<feature type="signal peptide" evidence="1">
    <location>
        <begin position="1"/>
        <end position="23"/>
    </location>
</feature>
<accession>A0A8J7MAT6</accession>
<sequence>MTRYLKIGAAVLAAAMLAGCTTSDLTPEEDRIVQSADVVSRGTPPLTAAEISIYLTDSTLSHVGEKRLWHVYIGPDGGLYGLAKSQDGATERNRGQWSVRDNGTGGGLLCRQWERDWGSGMMGCATVYRFGNEYVFIPEGVVEKPEDGIRRTRSPGDSQRVI</sequence>
<dbReference type="PROSITE" id="PS51257">
    <property type="entry name" value="PROKAR_LIPOPROTEIN"/>
    <property type="match status" value="1"/>
</dbReference>
<dbReference type="EMBL" id="JAEHHL010000010">
    <property type="protein sequence ID" value="MBK0400674.1"/>
    <property type="molecule type" value="Genomic_DNA"/>
</dbReference>
<reference evidence="2" key="1">
    <citation type="submission" date="2020-12" db="EMBL/GenBank/DDBJ databases">
        <title>Bacterial taxonomy.</title>
        <authorList>
            <person name="Pan X."/>
        </authorList>
    </citation>
    <scope>NUCLEOTIDE SEQUENCE</scope>
    <source>
        <strain evidence="2">M0105</strain>
    </source>
</reference>
<dbReference type="AlphaFoldDB" id="A0A8J7MAT6"/>
<comment type="caution">
    <text evidence="2">The sequence shown here is derived from an EMBL/GenBank/DDBJ whole genome shotgun (WGS) entry which is preliminary data.</text>
</comment>
<gene>
    <name evidence="2" type="ORF">H0I76_15860</name>
</gene>
<dbReference type="Proteomes" id="UP000655420">
    <property type="component" value="Unassembled WGS sequence"/>
</dbReference>
<keyword evidence="1" id="KW-0732">Signal</keyword>
<feature type="chain" id="PRO_5035293730" description="Lipoprotein" evidence="1">
    <location>
        <begin position="24"/>
        <end position="162"/>
    </location>
</feature>
<proteinExistence type="predicted"/>
<evidence type="ECO:0000313" key="3">
    <source>
        <dbReference type="Proteomes" id="UP000655420"/>
    </source>
</evidence>
<name>A0A8J7MAT6_9RHOB</name>
<organism evidence="2 3">
    <name type="scientific">Thermohalobaculum xanthum</name>
    <dbReference type="NCBI Taxonomy" id="2753746"/>
    <lineage>
        <taxon>Bacteria</taxon>
        <taxon>Pseudomonadati</taxon>
        <taxon>Pseudomonadota</taxon>
        <taxon>Alphaproteobacteria</taxon>
        <taxon>Rhodobacterales</taxon>
        <taxon>Paracoccaceae</taxon>
        <taxon>Thermohalobaculum</taxon>
    </lineage>
</organism>
<dbReference type="RefSeq" id="WP_200611950.1">
    <property type="nucleotide sequence ID" value="NZ_JAEHHL010000010.1"/>
</dbReference>
<protein>
    <recommendedName>
        <fullName evidence="4">Lipoprotein</fullName>
    </recommendedName>
</protein>
<keyword evidence="3" id="KW-1185">Reference proteome</keyword>
<evidence type="ECO:0008006" key="4">
    <source>
        <dbReference type="Google" id="ProtNLM"/>
    </source>
</evidence>